<protein>
    <submittedName>
        <fullName evidence="1">Uncharacterized protein</fullName>
    </submittedName>
</protein>
<dbReference type="EMBL" id="JROU02000586">
    <property type="protein sequence ID" value="OEH78883.1"/>
    <property type="molecule type" value="Genomic_DNA"/>
</dbReference>
<gene>
    <name evidence="1" type="ORF">cyc_08838</name>
</gene>
<evidence type="ECO:0000313" key="2">
    <source>
        <dbReference type="Proteomes" id="UP000095192"/>
    </source>
</evidence>
<sequence length="106" mass="12067">MSKKNSKSAQQRRLQWLILQEKHNEQTRKEKNARKKGLQDLTKLMDSVNIAPATLESQGVQHSPGKMQSTIYKKVVSHEERGLLGVLRKGGLYWPSDIDKGFLPPT</sequence>
<comment type="caution">
    <text evidence="1">The sequence shown here is derived from an EMBL/GenBank/DDBJ whole genome shotgun (WGS) entry which is preliminary data.</text>
</comment>
<dbReference type="AlphaFoldDB" id="A0A1D3D5Z8"/>
<dbReference type="VEuPathDB" id="ToxoDB:LOC34624432"/>
<dbReference type="VEuPathDB" id="ToxoDB:cyc_08838"/>
<organism evidence="1 2">
    <name type="scientific">Cyclospora cayetanensis</name>
    <dbReference type="NCBI Taxonomy" id="88456"/>
    <lineage>
        <taxon>Eukaryota</taxon>
        <taxon>Sar</taxon>
        <taxon>Alveolata</taxon>
        <taxon>Apicomplexa</taxon>
        <taxon>Conoidasida</taxon>
        <taxon>Coccidia</taxon>
        <taxon>Eucoccidiorida</taxon>
        <taxon>Eimeriorina</taxon>
        <taxon>Eimeriidae</taxon>
        <taxon>Cyclospora</taxon>
    </lineage>
</organism>
<name>A0A1D3D5Z8_9EIME</name>
<dbReference type="InParanoid" id="A0A1D3D5Z8"/>
<keyword evidence="2" id="KW-1185">Reference proteome</keyword>
<evidence type="ECO:0000313" key="1">
    <source>
        <dbReference type="EMBL" id="OEH78883.1"/>
    </source>
</evidence>
<accession>A0A1D3D5Z8</accession>
<dbReference type="Proteomes" id="UP000095192">
    <property type="component" value="Unassembled WGS sequence"/>
</dbReference>
<proteinExistence type="predicted"/>
<reference evidence="1 2" key="1">
    <citation type="journal article" date="2016" name="BMC Genomics">
        <title>Comparative genomics reveals Cyclospora cayetanensis possesses coccidia-like metabolism and invasion components but unique surface antigens.</title>
        <authorList>
            <person name="Liu S."/>
            <person name="Wang L."/>
            <person name="Zheng H."/>
            <person name="Xu Z."/>
            <person name="Roellig D.M."/>
            <person name="Li N."/>
            <person name="Frace M.A."/>
            <person name="Tang K."/>
            <person name="Arrowood M.J."/>
            <person name="Moss D.M."/>
            <person name="Zhang L."/>
            <person name="Feng Y."/>
            <person name="Xiao L."/>
        </authorList>
    </citation>
    <scope>NUCLEOTIDE SEQUENCE [LARGE SCALE GENOMIC DNA]</scope>
    <source>
        <strain evidence="1 2">CHN_HEN01</strain>
    </source>
</reference>